<dbReference type="STRING" id="1049790.LEP1GSC047_1970"/>
<sequence length="79" mass="9223">MRPQIQQVIQKLEHLSPRRLAEVDDFIDFIRHRDEHAQEEKEPTKEEILAGIAQGYKEAQLILAGKLKSKSLDQFLNEL</sequence>
<organism evidence="1 2">
    <name type="scientific">Leptospira inadai serovar Lyme str. 10</name>
    <dbReference type="NCBI Taxonomy" id="1049790"/>
    <lineage>
        <taxon>Bacteria</taxon>
        <taxon>Pseudomonadati</taxon>
        <taxon>Spirochaetota</taxon>
        <taxon>Spirochaetia</taxon>
        <taxon>Leptospirales</taxon>
        <taxon>Leptospiraceae</taxon>
        <taxon>Leptospira</taxon>
    </lineage>
</organism>
<name>V6H899_9LEPT</name>
<evidence type="ECO:0000313" key="2">
    <source>
        <dbReference type="Proteomes" id="UP000018719"/>
    </source>
</evidence>
<comment type="caution">
    <text evidence="1">The sequence shown here is derived from an EMBL/GenBank/DDBJ whole genome shotgun (WGS) entry which is preliminary data.</text>
</comment>
<dbReference type="Proteomes" id="UP000018719">
    <property type="component" value="Unassembled WGS sequence"/>
</dbReference>
<proteinExistence type="predicted"/>
<dbReference type="EMBL" id="AHMM02000025">
    <property type="protein sequence ID" value="EQA34897.1"/>
    <property type="molecule type" value="Genomic_DNA"/>
</dbReference>
<evidence type="ECO:0008006" key="3">
    <source>
        <dbReference type="Google" id="ProtNLM"/>
    </source>
</evidence>
<accession>V6H899</accession>
<dbReference type="AlphaFoldDB" id="V6H899"/>
<reference evidence="1 2" key="1">
    <citation type="submission" date="2013-05" db="EMBL/GenBank/DDBJ databases">
        <authorList>
            <person name="Harkins D.M."/>
            <person name="Durkin A.S."/>
            <person name="Brinkac L.M."/>
            <person name="Haft D.H."/>
            <person name="Selengut J.D."/>
            <person name="Sanka R."/>
            <person name="DePew J."/>
            <person name="Purushe J."/>
            <person name="Hartskeerl R.A."/>
            <person name="Ahmed A."/>
            <person name="van der Linden H."/>
            <person name="Goris M.G.A."/>
            <person name="Vinetz J.M."/>
            <person name="Sutton G.G."/>
            <person name="Nierman W.C."/>
            <person name="Fouts D.E."/>
        </authorList>
    </citation>
    <scope>NUCLEOTIDE SEQUENCE [LARGE SCALE GENOMIC DNA]</scope>
    <source>
        <strain evidence="1 2">10</strain>
    </source>
</reference>
<dbReference type="RefSeq" id="WP_010415250.1">
    <property type="nucleotide sequence ID" value="NZ_AHMM02000025.1"/>
</dbReference>
<protein>
    <recommendedName>
        <fullName evidence="3">DUF2281 domain-containing protein</fullName>
    </recommendedName>
</protein>
<evidence type="ECO:0000313" key="1">
    <source>
        <dbReference type="EMBL" id="EQA34897.1"/>
    </source>
</evidence>
<gene>
    <name evidence="1" type="ORF">LEP1GSC047_1970</name>
</gene>